<accession>A0A1C2DPL2</accession>
<dbReference type="InterPro" id="IPR009874">
    <property type="entry name" value="DUF1428"/>
</dbReference>
<dbReference type="EMBL" id="MDEO01000033">
    <property type="protein sequence ID" value="OCX16566.1"/>
    <property type="molecule type" value="Genomic_DNA"/>
</dbReference>
<dbReference type="RefSeq" id="WP_065998084.1">
    <property type="nucleotide sequence ID" value="NZ_MDEO01000033.1"/>
</dbReference>
<dbReference type="Proteomes" id="UP000094412">
    <property type="component" value="Unassembled WGS sequence"/>
</dbReference>
<evidence type="ECO:0000313" key="2">
    <source>
        <dbReference type="Proteomes" id="UP000094412"/>
    </source>
</evidence>
<keyword evidence="2" id="KW-1185">Reference proteome</keyword>
<sequence>MSYFDCYLIPVPTAKLDAYKAFSQRMAVVYREYGALRVIDCRLDSATSDGTHFHADGAQSEVQGEELRDFPAAAAARYGETVILSWTEWRSKVERDAQLPQILADPRVQPRDVEEMIFEGDRLIAGAFYKLLEC</sequence>
<dbReference type="Gene3D" id="3.30.70.100">
    <property type="match status" value="1"/>
</dbReference>
<dbReference type="Pfam" id="PF07237">
    <property type="entry name" value="DUF1428"/>
    <property type="match status" value="1"/>
</dbReference>
<comment type="caution">
    <text evidence="1">The sequence shown here is derived from an EMBL/GenBank/DDBJ whole genome shotgun (WGS) entry which is preliminary data.</text>
</comment>
<dbReference type="InterPro" id="IPR011008">
    <property type="entry name" value="Dimeric_a/b-barrel"/>
</dbReference>
<dbReference type="AlphaFoldDB" id="A0A1C2DPL2"/>
<reference evidence="1 2" key="1">
    <citation type="submission" date="2016-08" db="EMBL/GenBank/DDBJ databases">
        <title>Whole genome sequence of Mesorhizobium sp. strain UASWS1009 isolated from industrial sewage.</title>
        <authorList>
            <person name="Crovadore J."/>
            <person name="Calmin G."/>
            <person name="Chablais R."/>
            <person name="Cochard B."/>
            <person name="Lefort F."/>
        </authorList>
    </citation>
    <scope>NUCLEOTIDE SEQUENCE [LARGE SCALE GENOMIC DNA]</scope>
    <source>
        <strain evidence="1 2">UASWS1009</strain>
    </source>
</reference>
<dbReference type="SUPFAM" id="SSF54909">
    <property type="entry name" value="Dimeric alpha+beta barrel"/>
    <property type="match status" value="1"/>
</dbReference>
<dbReference type="OrthoDB" id="9792392at2"/>
<dbReference type="STRING" id="1566387.QV13_14835"/>
<organism evidence="1 2">
    <name type="scientific">Mesorhizobium hungaricum</name>
    <dbReference type="NCBI Taxonomy" id="1566387"/>
    <lineage>
        <taxon>Bacteria</taxon>
        <taxon>Pseudomonadati</taxon>
        <taxon>Pseudomonadota</taxon>
        <taxon>Alphaproteobacteria</taxon>
        <taxon>Hyphomicrobiales</taxon>
        <taxon>Phyllobacteriaceae</taxon>
        <taxon>Mesorhizobium</taxon>
    </lineage>
</organism>
<protein>
    <recommendedName>
        <fullName evidence="3">DUF1428 domain-containing protein</fullName>
    </recommendedName>
</protein>
<gene>
    <name evidence="1" type="ORF">QV13_14835</name>
</gene>
<name>A0A1C2DPL2_9HYPH</name>
<evidence type="ECO:0008006" key="3">
    <source>
        <dbReference type="Google" id="ProtNLM"/>
    </source>
</evidence>
<evidence type="ECO:0000313" key="1">
    <source>
        <dbReference type="EMBL" id="OCX16566.1"/>
    </source>
</evidence>
<proteinExistence type="predicted"/>